<evidence type="ECO:0000313" key="1">
    <source>
        <dbReference type="EMBL" id="KAJ9097494.1"/>
    </source>
</evidence>
<sequence length="148" mass="17129">MASKKYIVSKKNRSVQQFSNSLVCGQLPMIHRGAVDLVALQFTVGEHAEKSQDPQEDSLRYLQDWADRSRSDSYEGLPDLQKLRCCQQYLEQLDQHMKERRSSDEQMSEAAKELQKLVVQLRGCIMAVEYTEDLPYIQQPEDRSSEKS</sequence>
<organism evidence="1 2">
    <name type="scientific">Naganishia cerealis</name>
    <dbReference type="NCBI Taxonomy" id="610337"/>
    <lineage>
        <taxon>Eukaryota</taxon>
        <taxon>Fungi</taxon>
        <taxon>Dikarya</taxon>
        <taxon>Basidiomycota</taxon>
        <taxon>Agaricomycotina</taxon>
        <taxon>Tremellomycetes</taxon>
        <taxon>Filobasidiales</taxon>
        <taxon>Filobasidiaceae</taxon>
        <taxon>Naganishia</taxon>
    </lineage>
</organism>
<protein>
    <submittedName>
        <fullName evidence="1">Uncharacterized protein</fullName>
    </submittedName>
</protein>
<reference evidence="1" key="1">
    <citation type="submission" date="2023-04" db="EMBL/GenBank/DDBJ databases">
        <title>Draft Genome sequencing of Naganishia species isolated from polar environments using Oxford Nanopore Technology.</title>
        <authorList>
            <person name="Leo P."/>
            <person name="Venkateswaran K."/>
        </authorList>
    </citation>
    <scope>NUCLEOTIDE SEQUENCE</scope>
    <source>
        <strain evidence="1">MNA-CCFEE 5261</strain>
    </source>
</reference>
<proteinExistence type="predicted"/>
<name>A0ACC2VDL7_9TREE</name>
<keyword evidence="2" id="KW-1185">Reference proteome</keyword>
<comment type="caution">
    <text evidence="1">The sequence shown here is derived from an EMBL/GenBank/DDBJ whole genome shotgun (WGS) entry which is preliminary data.</text>
</comment>
<dbReference type="Proteomes" id="UP001241377">
    <property type="component" value="Unassembled WGS sequence"/>
</dbReference>
<gene>
    <name evidence="1" type="ORF">QFC19_006766</name>
</gene>
<dbReference type="EMBL" id="JASBWR010000085">
    <property type="protein sequence ID" value="KAJ9097494.1"/>
    <property type="molecule type" value="Genomic_DNA"/>
</dbReference>
<evidence type="ECO:0000313" key="2">
    <source>
        <dbReference type="Proteomes" id="UP001241377"/>
    </source>
</evidence>
<accession>A0ACC2VDL7</accession>